<evidence type="ECO:0000313" key="2">
    <source>
        <dbReference type="Proteomes" id="UP000528286"/>
    </source>
</evidence>
<accession>A0A7W6J635</accession>
<name>A0A7W6J635_9HYPH</name>
<protein>
    <submittedName>
        <fullName evidence="1">Uncharacterized protein</fullName>
    </submittedName>
</protein>
<dbReference type="EMBL" id="JACIEZ010000005">
    <property type="protein sequence ID" value="MBB4065475.1"/>
    <property type="molecule type" value="Genomic_DNA"/>
</dbReference>
<feature type="non-terminal residue" evidence="1">
    <location>
        <position position="56"/>
    </location>
</feature>
<dbReference type="Proteomes" id="UP000528286">
    <property type="component" value="Unassembled WGS sequence"/>
</dbReference>
<sequence>MKILAMRPAPPGGNALARFDVQLEGMRLFNLSLKKTGAGMRVFAPSAFGSAAVTFT</sequence>
<proteinExistence type="predicted"/>
<organism evidence="1 2">
    <name type="scientific">Gellertiella hungarica</name>
    <dbReference type="NCBI Taxonomy" id="1572859"/>
    <lineage>
        <taxon>Bacteria</taxon>
        <taxon>Pseudomonadati</taxon>
        <taxon>Pseudomonadota</taxon>
        <taxon>Alphaproteobacteria</taxon>
        <taxon>Hyphomicrobiales</taxon>
        <taxon>Rhizobiaceae</taxon>
        <taxon>Gellertiella</taxon>
    </lineage>
</organism>
<gene>
    <name evidence="1" type="ORF">GGR23_002682</name>
</gene>
<dbReference type="AlphaFoldDB" id="A0A7W6J635"/>
<reference evidence="1 2" key="1">
    <citation type="submission" date="2020-08" db="EMBL/GenBank/DDBJ databases">
        <title>Genomic Encyclopedia of Type Strains, Phase IV (KMG-IV): sequencing the most valuable type-strain genomes for metagenomic binning, comparative biology and taxonomic classification.</title>
        <authorList>
            <person name="Goeker M."/>
        </authorList>
    </citation>
    <scope>NUCLEOTIDE SEQUENCE [LARGE SCALE GENOMIC DNA]</scope>
    <source>
        <strain evidence="1 2">DSM 29853</strain>
    </source>
</reference>
<comment type="caution">
    <text evidence="1">The sequence shown here is derived from an EMBL/GenBank/DDBJ whole genome shotgun (WGS) entry which is preliminary data.</text>
</comment>
<evidence type="ECO:0000313" key="1">
    <source>
        <dbReference type="EMBL" id="MBB4065475.1"/>
    </source>
</evidence>
<keyword evidence="2" id="KW-1185">Reference proteome</keyword>